<dbReference type="Gene3D" id="2.60.40.10">
    <property type="entry name" value="Immunoglobulins"/>
    <property type="match status" value="1"/>
</dbReference>
<dbReference type="InterPro" id="IPR003599">
    <property type="entry name" value="Ig_sub"/>
</dbReference>
<keyword evidence="5" id="KW-1185">Reference proteome</keyword>
<evidence type="ECO:0000313" key="5">
    <source>
        <dbReference type="Proteomes" id="UP000261420"/>
    </source>
</evidence>
<accession>A0A3B4V4C8</accession>
<feature type="signal peptide" evidence="2">
    <location>
        <begin position="1"/>
        <end position="26"/>
    </location>
</feature>
<dbReference type="GeneTree" id="ENSGT01110000269680"/>
<keyword evidence="1" id="KW-0472">Membrane</keyword>
<name>A0A3B4V4C8_SERDU</name>
<evidence type="ECO:0000256" key="2">
    <source>
        <dbReference type="SAM" id="SignalP"/>
    </source>
</evidence>
<dbReference type="PROSITE" id="PS50835">
    <property type="entry name" value="IG_LIKE"/>
    <property type="match status" value="1"/>
</dbReference>
<evidence type="ECO:0000256" key="1">
    <source>
        <dbReference type="SAM" id="Phobius"/>
    </source>
</evidence>
<dbReference type="AlphaFoldDB" id="A0A3B4V4C8"/>
<dbReference type="InterPro" id="IPR007110">
    <property type="entry name" value="Ig-like_dom"/>
</dbReference>
<dbReference type="SUPFAM" id="SSF48726">
    <property type="entry name" value="Immunoglobulin"/>
    <property type="match status" value="1"/>
</dbReference>
<proteinExistence type="predicted"/>
<dbReference type="STRING" id="41447.ENSSDUP00000025442"/>
<keyword evidence="2" id="KW-0732">Signal</keyword>
<evidence type="ECO:0000313" key="4">
    <source>
        <dbReference type="Ensembl" id="ENSSDUP00000025442.1"/>
    </source>
</evidence>
<dbReference type="Ensembl" id="ENSSDUT00000025908.1">
    <property type="protein sequence ID" value="ENSSDUP00000025442.1"/>
    <property type="gene ID" value="ENSSDUG00000018448.1"/>
</dbReference>
<sequence length="261" mass="28324">MFCCCVTGSLVVSLLFVSGWISVSVSQSQTVEVQPGGDVTLLCSNISSFPAFTFWSRLYNKTNIGCISSISNMSTIFLIIKQVGLSDSGLYLCGVHVDGHAILTVIDLIVQGRFWLSFAETVFLMVIIGLVVKYRKLQTAHNEEHNPQKENPASDDLNYTALSFHSEAKGSRGRPSERELGPDVLQAATRWSQEISGTAAQRGSDALSFCAACALEELLSLVTTFVAIPFVQKSTFVIKILLACVSIVFCLTDLVQLVIGV</sequence>
<reference evidence="4" key="1">
    <citation type="submission" date="2025-08" db="UniProtKB">
        <authorList>
            <consortium name="Ensembl"/>
        </authorList>
    </citation>
    <scope>IDENTIFICATION</scope>
</reference>
<evidence type="ECO:0000259" key="3">
    <source>
        <dbReference type="PROSITE" id="PS50835"/>
    </source>
</evidence>
<feature type="chain" id="PRO_5017449034" description="Ig-like domain-containing protein" evidence="2">
    <location>
        <begin position="27"/>
        <end position="261"/>
    </location>
</feature>
<dbReference type="InterPro" id="IPR013783">
    <property type="entry name" value="Ig-like_fold"/>
</dbReference>
<keyword evidence="1" id="KW-0812">Transmembrane</keyword>
<organism evidence="4 5">
    <name type="scientific">Seriola dumerili</name>
    <name type="common">Greater amberjack</name>
    <name type="synonym">Caranx dumerili</name>
    <dbReference type="NCBI Taxonomy" id="41447"/>
    <lineage>
        <taxon>Eukaryota</taxon>
        <taxon>Metazoa</taxon>
        <taxon>Chordata</taxon>
        <taxon>Craniata</taxon>
        <taxon>Vertebrata</taxon>
        <taxon>Euteleostomi</taxon>
        <taxon>Actinopterygii</taxon>
        <taxon>Neopterygii</taxon>
        <taxon>Teleostei</taxon>
        <taxon>Neoteleostei</taxon>
        <taxon>Acanthomorphata</taxon>
        <taxon>Carangaria</taxon>
        <taxon>Carangiformes</taxon>
        <taxon>Carangidae</taxon>
        <taxon>Seriola</taxon>
    </lineage>
</organism>
<reference evidence="4" key="2">
    <citation type="submission" date="2025-09" db="UniProtKB">
        <authorList>
            <consortium name="Ensembl"/>
        </authorList>
    </citation>
    <scope>IDENTIFICATION</scope>
</reference>
<dbReference type="SMART" id="SM00409">
    <property type="entry name" value="IG"/>
    <property type="match status" value="1"/>
</dbReference>
<dbReference type="Proteomes" id="UP000261420">
    <property type="component" value="Unplaced"/>
</dbReference>
<keyword evidence="1" id="KW-1133">Transmembrane helix</keyword>
<protein>
    <recommendedName>
        <fullName evidence="3">Ig-like domain-containing protein</fullName>
    </recommendedName>
</protein>
<feature type="domain" description="Ig-like" evidence="3">
    <location>
        <begin position="21"/>
        <end position="104"/>
    </location>
</feature>
<dbReference type="InterPro" id="IPR036179">
    <property type="entry name" value="Ig-like_dom_sf"/>
</dbReference>
<feature type="transmembrane region" description="Helical" evidence="1">
    <location>
        <begin position="236"/>
        <end position="259"/>
    </location>
</feature>
<feature type="transmembrane region" description="Helical" evidence="1">
    <location>
        <begin position="114"/>
        <end position="132"/>
    </location>
</feature>